<feature type="transmembrane region" description="Helical" evidence="1">
    <location>
        <begin position="43"/>
        <end position="66"/>
    </location>
</feature>
<evidence type="ECO:0008006" key="4">
    <source>
        <dbReference type="Google" id="ProtNLM"/>
    </source>
</evidence>
<comment type="caution">
    <text evidence="2">The sequence shown here is derived from an EMBL/GenBank/DDBJ whole genome shotgun (WGS) entry which is preliminary data.</text>
</comment>
<dbReference type="Gene3D" id="3.40.50.10070">
    <property type="entry name" value="TolB, N-terminal domain"/>
    <property type="match status" value="1"/>
</dbReference>
<dbReference type="RefSeq" id="WP_168552662.1">
    <property type="nucleotide sequence ID" value="NZ_JAAWWL010000002.1"/>
</dbReference>
<dbReference type="SUPFAM" id="SSF81901">
    <property type="entry name" value="HCP-like"/>
    <property type="match status" value="1"/>
</dbReference>
<evidence type="ECO:0000313" key="2">
    <source>
        <dbReference type="EMBL" id="NKI32463.1"/>
    </source>
</evidence>
<organism evidence="2 3">
    <name type="scientific">Croceivirga thetidis</name>
    <dbReference type="NCBI Taxonomy" id="2721623"/>
    <lineage>
        <taxon>Bacteria</taxon>
        <taxon>Pseudomonadati</taxon>
        <taxon>Bacteroidota</taxon>
        <taxon>Flavobacteriia</taxon>
        <taxon>Flavobacteriales</taxon>
        <taxon>Flavobacteriaceae</taxon>
        <taxon>Croceivirga</taxon>
    </lineage>
</organism>
<feature type="transmembrane region" description="Helical" evidence="1">
    <location>
        <begin position="12"/>
        <end position="31"/>
    </location>
</feature>
<dbReference type="InterPro" id="IPR011990">
    <property type="entry name" value="TPR-like_helical_dom_sf"/>
</dbReference>
<evidence type="ECO:0000313" key="3">
    <source>
        <dbReference type="Proteomes" id="UP000718451"/>
    </source>
</evidence>
<dbReference type="Gene3D" id="1.25.40.10">
    <property type="entry name" value="Tetratricopeptide repeat domain"/>
    <property type="match status" value="2"/>
</dbReference>
<name>A0ABX1GS54_9FLAO</name>
<proteinExistence type="predicted"/>
<feature type="transmembrane region" description="Helical" evidence="1">
    <location>
        <begin position="97"/>
        <end position="115"/>
    </location>
</feature>
<gene>
    <name evidence="2" type="ORF">HCU67_10945</name>
</gene>
<protein>
    <recommendedName>
        <fullName evidence="4">Tetratricopeptide repeat protein</fullName>
    </recommendedName>
</protein>
<keyword evidence="1" id="KW-0812">Transmembrane</keyword>
<keyword evidence="3" id="KW-1185">Reference proteome</keyword>
<dbReference type="EMBL" id="JAAWWL010000002">
    <property type="protein sequence ID" value="NKI32463.1"/>
    <property type="molecule type" value="Genomic_DNA"/>
</dbReference>
<reference evidence="2 3" key="1">
    <citation type="submission" date="2020-04" db="EMBL/GenBank/DDBJ databases">
        <authorList>
            <person name="Yoon J."/>
        </authorList>
    </citation>
    <scope>NUCLEOTIDE SEQUENCE [LARGE SCALE GENOMIC DNA]</scope>
    <source>
        <strain evidence="2 3">DJ-13</strain>
    </source>
</reference>
<dbReference type="Proteomes" id="UP000718451">
    <property type="component" value="Unassembled WGS sequence"/>
</dbReference>
<sequence length="744" mass="86415">MNNFFEELKRRNVYKAATAYAITSWLLIQIANTIAPNLNLPEAVPATITKILIVGFPIALILAWLYELTPNGFKLTKESKRSEEDGKKIGTKLNKGIIVILALLVSLLLVDRFFFRGKTLFQDKSTASIAVLPFANFSPDKENEYMADGLTEQILDELANISGLKVPARTSSFAFKNKNQDIRYIAEQLEVNYILEGSVRYHRGRVRITAQLINAANGYHLWSNTYDENFDEVFDIQESISRKVANELKVRLLPKDQEALASRLTENSEAYKLYLKSREFSQLRDDTSIRKGVELLEQALQLEPNFAEAHAELAFLYLQWHFYGSLDKKTRDEKSKYHMEKALELAPEKPEVLRANVNYRNRVVNKNVARDTAANIRDLRKAIELKPNFADAHYSLYLQLQNAKQFKLAYEQLEKTVELDPLNNFYTSQFASKLYQNMNQPERAMALLDKMIRNDTVNKPGSLLKALILVKEPYGDLVGSFRLRHENLKKDPTNRAKLNHNMLGALDLDIWPLAEKYANTIQMRYSETDAIYYDVLYFHYFKKNEERIRELLQYLIDEGQLEPEDEILELAYLELLDGDVKAALGIFENGFPDVANGSVFEKPIVYPYNELLVEYIEYLRLDNQKDKADSYATKLCSHNQNIIDNDPVSNGYRDQLLLDCYYLSDQKEKFITYLDEVFFIKKNRQAWFGNMKSGGYQRYEDDPDYQELFKRIEAETHRMRAEVIDYLKKEGDWNESWDVELGLN</sequence>
<accession>A0ABX1GS54</accession>
<evidence type="ECO:0000256" key="1">
    <source>
        <dbReference type="SAM" id="Phobius"/>
    </source>
</evidence>
<keyword evidence="1" id="KW-0472">Membrane</keyword>
<keyword evidence="1" id="KW-1133">Transmembrane helix</keyword>